<dbReference type="GO" id="GO:0016740">
    <property type="term" value="F:transferase activity"/>
    <property type="evidence" value="ECO:0007669"/>
    <property type="project" value="UniProtKB-KW"/>
</dbReference>
<name>B5FFS5_ALIFM</name>
<organism evidence="1 2">
    <name type="scientific">Aliivibrio fischeri (strain MJ11)</name>
    <name type="common">Vibrio fischeri</name>
    <dbReference type="NCBI Taxonomy" id="388396"/>
    <lineage>
        <taxon>Bacteria</taxon>
        <taxon>Pseudomonadati</taxon>
        <taxon>Pseudomonadota</taxon>
        <taxon>Gammaproteobacteria</taxon>
        <taxon>Vibrionales</taxon>
        <taxon>Vibrionaceae</taxon>
        <taxon>Aliivibrio</taxon>
    </lineage>
</organism>
<reference evidence="1 2" key="2">
    <citation type="journal article" date="2009" name="Nature">
        <title>A single regulatory gene is sufficient to alter bacterial host range.</title>
        <authorList>
            <person name="Mandel M.J."/>
            <person name="Wollenberg M.S."/>
            <person name="Stabb E.V."/>
            <person name="Visick K.L."/>
            <person name="Ruby E.G."/>
        </authorList>
    </citation>
    <scope>NUCLEOTIDE SEQUENCE [LARGE SCALE GENOMIC DNA]</scope>
    <source>
        <strain evidence="1 2">MJ11</strain>
    </source>
</reference>
<proteinExistence type="predicted"/>
<dbReference type="GO" id="GO:0016788">
    <property type="term" value="F:hydrolase activity, acting on ester bonds"/>
    <property type="evidence" value="ECO:0007669"/>
    <property type="project" value="UniProtKB-ARBA"/>
</dbReference>
<dbReference type="AlphaFoldDB" id="B5FFS5"/>
<protein>
    <submittedName>
        <fullName evidence="1">Sugar transferase</fullName>
    </submittedName>
</protein>
<dbReference type="EMBL" id="CP001139">
    <property type="protein sequence ID" value="ACH64941.1"/>
    <property type="molecule type" value="Genomic_DNA"/>
</dbReference>
<dbReference type="Gene3D" id="3.40.50.1110">
    <property type="entry name" value="SGNH hydrolase"/>
    <property type="match status" value="1"/>
</dbReference>
<dbReference type="InterPro" id="IPR036514">
    <property type="entry name" value="SGNH_hydro_sf"/>
</dbReference>
<keyword evidence="1" id="KW-0808">Transferase</keyword>
<dbReference type="RefSeq" id="WP_012532719.1">
    <property type="nucleotide sequence ID" value="NC_011184.1"/>
</dbReference>
<evidence type="ECO:0000313" key="2">
    <source>
        <dbReference type="Proteomes" id="UP000001857"/>
    </source>
</evidence>
<dbReference type="SUPFAM" id="SSF52266">
    <property type="entry name" value="SGNH hydrolase"/>
    <property type="match status" value="1"/>
</dbReference>
<reference evidence="2" key="1">
    <citation type="submission" date="2008-08" db="EMBL/GenBank/DDBJ databases">
        <title>Complete sequence of Vibrio fischeri strain MJ11.</title>
        <authorList>
            <person name="Mandel M.J."/>
            <person name="Stabb E.V."/>
            <person name="Ruby E.G."/>
            <person name="Ferriera S."/>
            <person name="Johnson J."/>
            <person name="Kravitz S."/>
            <person name="Beeson K."/>
            <person name="Sutton G."/>
            <person name="Rogers Y.-H."/>
            <person name="Friedman R."/>
            <person name="Frazier M."/>
            <person name="Venter J.C."/>
        </authorList>
    </citation>
    <scope>NUCLEOTIDE SEQUENCE [LARGE SCALE GENOMIC DNA]</scope>
    <source>
        <strain evidence="2">MJ11</strain>
    </source>
</reference>
<evidence type="ECO:0000313" key="1">
    <source>
        <dbReference type="EMBL" id="ACH64941.1"/>
    </source>
</evidence>
<dbReference type="HOGENOM" id="CLU_719513_0_0_6"/>
<dbReference type="KEGG" id="vfm:VFMJ11_0141"/>
<accession>B5FFS5</accession>
<gene>
    <name evidence="1" type="ordered locus">VFMJ11_0141</name>
</gene>
<dbReference type="Proteomes" id="UP000001857">
    <property type="component" value="Chromosome I"/>
</dbReference>
<sequence>MPKIALLGGSNSVLKDGLKAGLSKNAELYNYALGASTSLQNLHELIKNIEVISNVDCIVTESNVNDFHLVWMANFPIDIVLSNIDKYYDELSKCDTRIIVILLPLVTRCNLAKEINNKHKENILRYGFPYIDLDKLIYKSGLLDFYVRDNGHPNRFLMNYIGSNVSANIFDIPFSESRNLATDMEYYVFDVGNNFDEFQVKKNSIFSRSVHELNYEVLFPSELYGYDILGVEAWSDGYSKLKVETKEKEDSKSYIKAYNNELQFHDFSRCIEVTELTHFMSDLSKDKPSEFSLNAYLVNSFYIEDSKPKNKPYAVKVSSVLLGKRNAKVGFQEQSKLVDKDYSQFVPDLKLLHDFSIESRYKKTRLKKIIKAKLRFIYLKYFIN</sequence>